<proteinExistence type="inferred from homology"/>
<dbReference type="Pfam" id="PF00291">
    <property type="entry name" value="PALP"/>
    <property type="match status" value="1"/>
</dbReference>
<feature type="modified residue" description="N6-(pyridoxal phosphate)lysine" evidence="16">
    <location>
        <position position="61"/>
    </location>
</feature>
<evidence type="ECO:0000256" key="6">
    <source>
        <dbReference type="ARBA" id="ARBA00013028"/>
    </source>
</evidence>
<dbReference type="GO" id="GO:0009088">
    <property type="term" value="P:threonine biosynthetic process"/>
    <property type="evidence" value="ECO:0007669"/>
    <property type="project" value="UniProtKB-UniRule"/>
</dbReference>
<comment type="catalytic activity">
    <reaction evidence="12 14">
        <text>O-phospho-L-homoserine + H2O = L-threonine + phosphate</text>
        <dbReference type="Rhea" id="RHEA:10840"/>
        <dbReference type="ChEBI" id="CHEBI:15377"/>
        <dbReference type="ChEBI" id="CHEBI:43474"/>
        <dbReference type="ChEBI" id="CHEBI:57590"/>
        <dbReference type="ChEBI" id="CHEBI:57926"/>
        <dbReference type="EC" id="4.2.3.1"/>
    </reaction>
</comment>
<keyword evidence="11 14" id="KW-0456">Lyase</keyword>
<dbReference type="InterPro" id="IPR004450">
    <property type="entry name" value="Thr_synthase-like"/>
</dbReference>
<evidence type="ECO:0000256" key="8">
    <source>
        <dbReference type="ARBA" id="ARBA00022605"/>
    </source>
</evidence>
<evidence type="ECO:0000256" key="7">
    <source>
        <dbReference type="ARBA" id="ARBA00018679"/>
    </source>
</evidence>
<dbReference type="InterPro" id="IPR000634">
    <property type="entry name" value="Ser/Thr_deHydtase_PyrdxlP-BS"/>
</dbReference>
<dbReference type="PROSITE" id="PS00165">
    <property type="entry name" value="DEHYDRATASE_SER_THR"/>
    <property type="match status" value="1"/>
</dbReference>
<gene>
    <name evidence="17" type="ORF">BUZ57_11065</name>
</gene>
<sequence length="354" mass="38022">MKMWKGLVQEYRQFLPVSDATPHVSLNEGHTPLIYCDTLSDMLGVELYVKYEGANPTGSFKDRGMVMAVTKAKEQGRKIVICASTGNTSASAAAYAARAGLKSIVVIPEGKIALGKLSQAVMYGAEIVSIEGNFDEALEIVKEVAQDGEIELVNSVNPYRIEGQKTAAFEIVEQLDGQAPDILAIPVGNAGNITAYWKGFKEYDAREQTGKPQMFGFQAKGASPIVQNKVVKNPETIATAIRIGNPASWAKAVDAIDTSNGLIDAVTDDEILEAYQLMTSKEGIFSEPASNASIAGLIKLHRQGKLKPGQKVVAVLTGNGLKDPDTAINLLENPIQALPNDKDSIIQYIKDALQ</sequence>
<evidence type="ECO:0000256" key="16">
    <source>
        <dbReference type="PIRSR" id="PIRSR038945-2"/>
    </source>
</evidence>
<dbReference type="FunFam" id="3.40.50.1100:FF:000014">
    <property type="entry name" value="Threonine synthase"/>
    <property type="match status" value="1"/>
</dbReference>
<dbReference type="InterPro" id="IPR026260">
    <property type="entry name" value="Thr_Synthase_bac/arc"/>
</dbReference>
<accession>A0A2T4R2A3</accession>
<dbReference type="AlphaFoldDB" id="A0A2T4R2A3"/>
<dbReference type="UniPathway" id="UPA00050">
    <property type="reaction ID" value="UER00065"/>
</dbReference>
<dbReference type="GO" id="GO:0030170">
    <property type="term" value="F:pyridoxal phosphate binding"/>
    <property type="evidence" value="ECO:0007669"/>
    <property type="project" value="InterPro"/>
</dbReference>
<dbReference type="InterPro" id="IPR036052">
    <property type="entry name" value="TrpB-like_PALP_sf"/>
</dbReference>
<evidence type="ECO:0000313" key="17">
    <source>
        <dbReference type="EMBL" id="RIO43333.1"/>
    </source>
</evidence>
<dbReference type="EMBL" id="QXVO01000045">
    <property type="protein sequence ID" value="RIO43333.1"/>
    <property type="molecule type" value="Genomic_DNA"/>
</dbReference>
<keyword evidence="10 14" id="KW-0663">Pyridoxal phosphate</keyword>
<evidence type="ECO:0000256" key="14">
    <source>
        <dbReference type="PIRNR" id="PIRNR038945"/>
    </source>
</evidence>
<dbReference type="PIRSF" id="PIRSF038945">
    <property type="entry name" value="Thr_synthase"/>
    <property type="match status" value="1"/>
</dbReference>
<evidence type="ECO:0000313" key="18">
    <source>
        <dbReference type="Proteomes" id="UP000285625"/>
    </source>
</evidence>
<dbReference type="Proteomes" id="UP000285625">
    <property type="component" value="Unassembled WGS sequence"/>
</dbReference>
<comment type="function">
    <text evidence="2 14">Catalyzes the gamma-elimination of phosphate from L-phosphohomoserine and the beta-addition of water to produce L-threonine.</text>
</comment>
<evidence type="ECO:0000256" key="11">
    <source>
        <dbReference type="ARBA" id="ARBA00023239"/>
    </source>
</evidence>
<feature type="binding site" evidence="15">
    <location>
        <position position="87"/>
    </location>
    <ligand>
        <name>pyridoxal 5'-phosphate</name>
        <dbReference type="ChEBI" id="CHEBI:597326"/>
    </ligand>
</feature>
<keyword evidence="9 14" id="KW-0791">Threonine biosynthesis</keyword>
<evidence type="ECO:0000256" key="3">
    <source>
        <dbReference type="ARBA" id="ARBA00004979"/>
    </source>
</evidence>
<feature type="binding site" evidence="15">
    <location>
        <begin position="188"/>
        <end position="192"/>
    </location>
    <ligand>
        <name>pyridoxal 5'-phosphate</name>
        <dbReference type="ChEBI" id="CHEBI:597326"/>
    </ligand>
</feature>
<comment type="cofactor">
    <cofactor evidence="1 14 15">
        <name>pyridoxal 5'-phosphate</name>
        <dbReference type="ChEBI" id="CHEBI:597326"/>
    </cofactor>
</comment>
<protein>
    <recommendedName>
        <fullName evidence="7 13">Threonine synthase</fullName>
        <ecNumber evidence="6 13">4.2.3.1</ecNumber>
    </recommendedName>
</protein>
<comment type="caution">
    <text evidence="17">The sequence shown here is derived from an EMBL/GenBank/DDBJ whole genome shotgun (WGS) entry which is preliminary data.</text>
</comment>
<evidence type="ECO:0000256" key="5">
    <source>
        <dbReference type="ARBA" id="ARBA00011738"/>
    </source>
</evidence>
<dbReference type="InterPro" id="IPR050214">
    <property type="entry name" value="Cys_Synth/Cystath_Beta-Synth"/>
</dbReference>
<dbReference type="Gene3D" id="3.40.50.1100">
    <property type="match status" value="2"/>
</dbReference>
<evidence type="ECO:0000256" key="4">
    <source>
        <dbReference type="ARBA" id="ARBA00005517"/>
    </source>
</evidence>
<dbReference type="CDD" id="cd01563">
    <property type="entry name" value="Thr-synth_1"/>
    <property type="match status" value="1"/>
</dbReference>
<dbReference type="PANTHER" id="PTHR10314">
    <property type="entry name" value="CYSTATHIONINE BETA-SYNTHASE"/>
    <property type="match status" value="1"/>
</dbReference>
<dbReference type="RefSeq" id="WP_107633799.1">
    <property type="nucleotide sequence ID" value="NZ_JAWCVT010000015.1"/>
</dbReference>
<organism evidence="17 18">
    <name type="scientific">Staphylococcus hyicus</name>
    <dbReference type="NCBI Taxonomy" id="1284"/>
    <lineage>
        <taxon>Bacteria</taxon>
        <taxon>Bacillati</taxon>
        <taxon>Bacillota</taxon>
        <taxon>Bacilli</taxon>
        <taxon>Bacillales</taxon>
        <taxon>Staphylococcaceae</taxon>
        <taxon>Staphylococcus</taxon>
    </lineage>
</organism>
<evidence type="ECO:0000256" key="10">
    <source>
        <dbReference type="ARBA" id="ARBA00022898"/>
    </source>
</evidence>
<evidence type="ECO:0000256" key="13">
    <source>
        <dbReference type="NCBIfam" id="TIGR00260"/>
    </source>
</evidence>
<dbReference type="GO" id="GO:0004795">
    <property type="term" value="F:threonine synthase activity"/>
    <property type="evidence" value="ECO:0007669"/>
    <property type="project" value="UniProtKB-UniRule"/>
</dbReference>
<keyword evidence="8 14" id="KW-0028">Amino-acid biosynthesis</keyword>
<dbReference type="InterPro" id="IPR001926">
    <property type="entry name" value="TrpB-like_PALP"/>
</dbReference>
<feature type="binding site" evidence="15">
    <location>
        <position position="317"/>
    </location>
    <ligand>
        <name>pyridoxal 5'-phosphate</name>
        <dbReference type="ChEBI" id="CHEBI:597326"/>
    </ligand>
</feature>
<evidence type="ECO:0000256" key="12">
    <source>
        <dbReference type="ARBA" id="ARBA00049144"/>
    </source>
</evidence>
<comment type="subunit">
    <text evidence="5">Homodimer.</text>
</comment>
<dbReference type="EC" id="4.2.3.1" evidence="6 13"/>
<dbReference type="InterPro" id="IPR001763">
    <property type="entry name" value="Rhodanese-like_dom"/>
</dbReference>
<dbReference type="NCBIfam" id="TIGR00260">
    <property type="entry name" value="thrC"/>
    <property type="match status" value="1"/>
</dbReference>
<name>A0A2T4R2A3_STAHY</name>
<reference evidence="17 18" key="1">
    <citation type="journal article" date="2016" name="Front. Microbiol.">
        <title>Comprehensive Phylogenetic Analysis of Bovine Non-aureus Staphylococci Species Based on Whole-Genome Sequencing.</title>
        <authorList>
            <person name="Naushad S."/>
            <person name="Barkema H.W."/>
            <person name="Luby C."/>
            <person name="Condas L.A."/>
            <person name="Nobrega D.B."/>
            <person name="Carson D.A."/>
            <person name="De Buck J."/>
        </authorList>
    </citation>
    <scope>NUCLEOTIDE SEQUENCE [LARGE SCALE GENOMIC DNA]</scope>
    <source>
        <strain evidence="17 18">SNUC 5959</strain>
    </source>
</reference>
<evidence type="ECO:0000256" key="9">
    <source>
        <dbReference type="ARBA" id="ARBA00022697"/>
    </source>
</evidence>
<evidence type="ECO:0000256" key="2">
    <source>
        <dbReference type="ARBA" id="ARBA00003648"/>
    </source>
</evidence>
<dbReference type="SUPFAM" id="SSF53686">
    <property type="entry name" value="Tryptophan synthase beta subunit-like PLP-dependent enzymes"/>
    <property type="match status" value="1"/>
</dbReference>
<evidence type="ECO:0000256" key="15">
    <source>
        <dbReference type="PIRSR" id="PIRSR038945-1"/>
    </source>
</evidence>
<dbReference type="PROSITE" id="PS50206">
    <property type="entry name" value="RHODANESE_3"/>
    <property type="match status" value="1"/>
</dbReference>
<dbReference type="STRING" id="1284.SHYC_07750"/>
<evidence type="ECO:0000256" key="1">
    <source>
        <dbReference type="ARBA" id="ARBA00001933"/>
    </source>
</evidence>
<comment type="pathway">
    <text evidence="3 14">Amino-acid biosynthesis; L-threonine biosynthesis; L-threonine from L-aspartate: step 5/5.</text>
</comment>
<comment type="similarity">
    <text evidence="4 14">Belongs to the threonine synthase family.</text>
</comment>